<protein>
    <recommendedName>
        <fullName evidence="2">Tudor domain-containing protein</fullName>
    </recommendedName>
</protein>
<name>A0AA39FNV9_9HYME</name>
<feature type="domain" description="Tudor" evidence="2">
    <location>
        <begin position="716"/>
        <end position="774"/>
    </location>
</feature>
<feature type="domain" description="Tudor" evidence="2">
    <location>
        <begin position="478"/>
        <end position="535"/>
    </location>
</feature>
<reference evidence="3" key="2">
    <citation type="submission" date="2023-03" db="EMBL/GenBank/DDBJ databases">
        <authorList>
            <person name="Inwood S.N."/>
            <person name="Skelly J.G."/>
            <person name="Guhlin J."/>
            <person name="Harrop T.W.R."/>
            <person name="Goldson S.G."/>
            <person name="Dearden P.K."/>
        </authorList>
    </citation>
    <scope>NUCLEOTIDE SEQUENCE</scope>
    <source>
        <strain evidence="3">Irish</strain>
        <tissue evidence="3">Whole body</tissue>
    </source>
</reference>
<accession>A0AA39FNV9</accession>
<dbReference type="PROSITE" id="PS50304">
    <property type="entry name" value="TUDOR"/>
    <property type="match status" value="3"/>
</dbReference>
<dbReference type="EMBL" id="JAQQBS010000002">
    <property type="protein sequence ID" value="KAK0173099.1"/>
    <property type="molecule type" value="Genomic_DNA"/>
</dbReference>
<reference evidence="3" key="1">
    <citation type="journal article" date="2023" name="bioRxiv">
        <title>Scaffold-level genome assemblies of two parasitoid biocontrol wasps reveal the parthenogenesis mechanism and an associated novel virus.</title>
        <authorList>
            <person name="Inwood S."/>
            <person name="Skelly J."/>
            <person name="Guhlin J."/>
            <person name="Harrop T."/>
            <person name="Goldson S."/>
            <person name="Dearden P."/>
        </authorList>
    </citation>
    <scope>NUCLEOTIDE SEQUENCE</scope>
    <source>
        <strain evidence="3">Irish</strain>
        <tissue evidence="3">Whole body</tissue>
    </source>
</reference>
<comment type="caution">
    <text evidence="3">The sequence shown here is derived from an EMBL/GenBank/DDBJ whole genome shotgun (WGS) entry which is preliminary data.</text>
</comment>
<feature type="region of interest" description="Disordered" evidence="1">
    <location>
        <begin position="614"/>
        <end position="638"/>
    </location>
</feature>
<dbReference type="Proteomes" id="UP001168990">
    <property type="component" value="Unassembled WGS sequence"/>
</dbReference>
<feature type="compositionally biased region" description="Basic residues" evidence="1">
    <location>
        <begin position="623"/>
        <end position="635"/>
    </location>
</feature>
<feature type="domain" description="Tudor" evidence="2">
    <location>
        <begin position="1369"/>
        <end position="1427"/>
    </location>
</feature>
<proteinExistence type="predicted"/>
<sequence>MLEVKQALTFPEEVDNSASVEFQINQHFVYLHGILQNLEDQMIEILHSQRNSRLRNLIEIQEELQSLETQLQNGILLTNLAESQSESVIQLDVVEAVKELFNIPCHVVKHEIVDKNAESIKFYTDPSFIEVMKNHCSVTVQPFTNQYSLMTADKLPEDYVIATVDRESLPIPALLAPPLQEHSSAAVDPVLETSVVSASTSTQSLVETDSRKGYEVHVTYIGNPYCFYVRKKDDDHLYVEIQRELAKYDNMNDMLPEEIKEGEIYVVQDSIRRWFRGRVQSSTSKSFHQTDTYQIFAIDYGFIAAKVNGSKLRKIVPKLAEIPPLAQKHRLFDIYPINGKLWSKESVESMRKIVASSKDKLPKVYEVNHDSKIGCDLLMPTTIYNDPMSVRDTLLFLGHGKFITTEKLFRINPSASNAYHHEELDMDKYYDIVCLNIESPLCFYVRKADYNESYFQKMISEMTTTYQKTKKLKSLIYNPSIGMNCAVPFAGSWHRGVVSNIPGNKIIEVFLVDLGVKTTMIYKKIRRLDPSFTVAIVRAIKISLKDVTIPDDGWRPNTANIMADFMNPTAQMIISSKTDDCYIASILNYNNISLSNALDAKCFTENNIRCVSPSPLNSLTNSSKKKNKSHTKKKSNNNCPIIINDKNKTLTQKTTSVNMRRSKQDEDPYRCCVNVVRVVSPDEIYLATTNRTDTFDEIHDKIQKFYSKQRAIVAPDMSQGAMCVVRLSTNNAYYRAKIIDAEDDNVKVFLIDEGKYETVSKDSIQSLADQLHDIPAYLFKVRLAGIYPTCGKTTWTSVTCDKLIEIVNANENRNFYIAKVGETVNEAMTVDLYVEQANIIDAVSPTVIEISSVNRMLVEAGLALPIKNYNDNKLKILAVDIKKEMNFHDGSATMADDNEIIQENNINTMVDPDDFTLDPPKRITNCFPPNIPTWLPPDPIIKDSFYARITYIDWDGFVYLHPIDRSAELKSLDQKINNHFKFKKLNTDVTWKPGDMCIASCTINSWCRGIVHKVLEKHIAVEFVDYGNLEWEIPSVLSKELMLTNVPCMASKCQIYGLISATPNGTWNSTELTQLHSTLVDKVSNVTILRKKDDYYIIQINTIENVTENFFGYLVEKFHMNLLQSFDRNFESDAESECSADIYPEIDDQNDDTSADVIVEGILEDNTDDNLEVDEMNINSNELAENFAGSVAKSIDFNGEVINVSPDEFIVQNTIKNILDSVVAKHKKYAEPSNLLADDTTDSEKEFSNESYVEDDDDVDFINTDGYYALRPINSKINQSHLPVKTDLIFKSIPQLFDNKGKYEQLNLPNDVTEFPAAIGDIDKEQSNIVWLHPSETKDHSFLNIYRKAYIATQLKMELEADEQPLLDNFDSGTPCCAKYKDVWHRGQIVSSVKLAGMIEVLYVDWGNTEWVETNELRKMKTEWFELPTLAIKCRLWNTRATHDERARNWLQFKRDHSDELYKTKVVGRESDRLIVKIFDSDNDKILMYQDLIDQEIFHRELKDNYLMNH</sequence>
<evidence type="ECO:0000256" key="1">
    <source>
        <dbReference type="SAM" id="MobiDB-lite"/>
    </source>
</evidence>
<dbReference type="PANTHER" id="PTHR16442">
    <property type="entry name" value="RING FINGER PROTEIN 17"/>
    <property type="match status" value="1"/>
</dbReference>
<dbReference type="PANTHER" id="PTHR16442:SF1">
    <property type="entry name" value="RING FINGER PROTEIN 17"/>
    <property type="match status" value="1"/>
</dbReference>
<dbReference type="SMART" id="SM00333">
    <property type="entry name" value="TUDOR"/>
    <property type="match status" value="5"/>
</dbReference>
<dbReference type="Gene3D" id="2.40.50.90">
    <property type="match status" value="2"/>
</dbReference>
<evidence type="ECO:0000313" key="4">
    <source>
        <dbReference type="Proteomes" id="UP001168990"/>
    </source>
</evidence>
<dbReference type="InterPro" id="IPR002999">
    <property type="entry name" value="Tudor"/>
</dbReference>
<dbReference type="GO" id="GO:0005737">
    <property type="term" value="C:cytoplasm"/>
    <property type="evidence" value="ECO:0007669"/>
    <property type="project" value="UniProtKB-ARBA"/>
</dbReference>
<dbReference type="Pfam" id="PF00567">
    <property type="entry name" value="TUDOR"/>
    <property type="match status" value="5"/>
</dbReference>
<organism evidence="3 4">
    <name type="scientific">Microctonus aethiopoides</name>
    <dbReference type="NCBI Taxonomy" id="144406"/>
    <lineage>
        <taxon>Eukaryota</taxon>
        <taxon>Metazoa</taxon>
        <taxon>Ecdysozoa</taxon>
        <taxon>Arthropoda</taxon>
        <taxon>Hexapoda</taxon>
        <taxon>Insecta</taxon>
        <taxon>Pterygota</taxon>
        <taxon>Neoptera</taxon>
        <taxon>Endopterygota</taxon>
        <taxon>Hymenoptera</taxon>
        <taxon>Apocrita</taxon>
        <taxon>Ichneumonoidea</taxon>
        <taxon>Braconidae</taxon>
        <taxon>Euphorinae</taxon>
        <taxon>Microctonus</taxon>
    </lineage>
</organism>
<dbReference type="SUPFAM" id="SSF63748">
    <property type="entry name" value="Tudor/PWWP/MBT"/>
    <property type="match status" value="5"/>
</dbReference>
<evidence type="ECO:0000313" key="3">
    <source>
        <dbReference type="EMBL" id="KAK0173099.1"/>
    </source>
</evidence>
<keyword evidence="4" id="KW-1185">Reference proteome</keyword>
<gene>
    <name evidence="3" type="ORF">PV328_006343</name>
</gene>
<dbReference type="InterPro" id="IPR035437">
    <property type="entry name" value="SNase_OB-fold_sf"/>
</dbReference>
<dbReference type="Gene3D" id="2.30.30.140">
    <property type="match status" value="5"/>
</dbReference>
<evidence type="ECO:0000259" key="2">
    <source>
        <dbReference type="PROSITE" id="PS50304"/>
    </source>
</evidence>